<sequence length="41" mass="4758">MMEIPSNKSTRRDGRLVYSLYSYCCHFLSSLLFTNDDYSSG</sequence>
<keyword evidence="1" id="KW-0812">Transmembrane</keyword>
<keyword evidence="1" id="KW-0472">Membrane</keyword>
<keyword evidence="1" id="KW-1133">Transmembrane helix</keyword>
<proteinExistence type="predicted"/>
<name>A0A0A8ZK75_ARUDO</name>
<protein>
    <submittedName>
        <fullName evidence="2">Uncharacterized protein</fullName>
    </submittedName>
</protein>
<organism evidence="2">
    <name type="scientific">Arundo donax</name>
    <name type="common">Giant reed</name>
    <name type="synonym">Donax arundinaceus</name>
    <dbReference type="NCBI Taxonomy" id="35708"/>
    <lineage>
        <taxon>Eukaryota</taxon>
        <taxon>Viridiplantae</taxon>
        <taxon>Streptophyta</taxon>
        <taxon>Embryophyta</taxon>
        <taxon>Tracheophyta</taxon>
        <taxon>Spermatophyta</taxon>
        <taxon>Magnoliopsida</taxon>
        <taxon>Liliopsida</taxon>
        <taxon>Poales</taxon>
        <taxon>Poaceae</taxon>
        <taxon>PACMAD clade</taxon>
        <taxon>Arundinoideae</taxon>
        <taxon>Arundineae</taxon>
        <taxon>Arundo</taxon>
    </lineage>
</organism>
<accession>A0A0A8ZK75</accession>
<feature type="transmembrane region" description="Helical" evidence="1">
    <location>
        <begin position="16"/>
        <end position="34"/>
    </location>
</feature>
<dbReference type="EMBL" id="GBRH01258689">
    <property type="protein sequence ID" value="JAD39206.1"/>
    <property type="molecule type" value="Transcribed_RNA"/>
</dbReference>
<reference evidence="2" key="2">
    <citation type="journal article" date="2015" name="Data Brief">
        <title>Shoot transcriptome of the giant reed, Arundo donax.</title>
        <authorList>
            <person name="Barrero R.A."/>
            <person name="Guerrero F.D."/>
            <person name="Moolhuijzen P."/>
            <person name="Goolsby J.A."/>
            <person name="Tidwell J."/>
            <person name="Bellgard S.E."/>
            <person name="Bellgard M.I."/>
        </authorList>
    </citation>
    <scope>NUCLEOTIDE SEQUENCE</scope>
    <source>
        <tissue evidence="2">Shoot tissue taken approximately 20 cm above the soil surface</tissue>
    </source>
</reference>
<reference evidence="2" key="1">
    <citation type="submission" date="2014-09" db="EMBL/GenBank/DDBJ databases">
        <authorList>
            <person name="Magalhaes I.L.F."/>
            <person name="Oliveira U."/>
            <person name="Santos F.R."/>
            <person name="Vidigal T.H.D.A."/>
            <person name="Brescovit A.D."/>
            <person name="Santos A.J."/>
        </authorList>
    </citation>
    <scope>NUCLEOTIDE SEQUENCE</scope>
    <source>
        <tissue evidence="2">Shoot tissue taken approximately 20 cm above the soil surface</tissue>
    </source>
</reference>
<evidence type="ECO:0000256" key="1">
    <source>
        <dbReference type="SAM" id="Phobius"/>
    </source>
</evidence>
<dbReference type="AlphaFoldDB" id="A0A0A8ZK75"/>
<evidence type="ECO:0000313" key="2">
    <source>
        <dbReference type="EMBL" id="JAD39206.1"/>
    </source>
</evidence>